<feature type="transmembrane region" description="Helical" evidence="1">
    <location>
        <begin position="30"/>
        <end position="49"/>
    </location>
</feature>
<proteinExistence type="predicted"/>
<sequence>MQIITLIDPLTWIHEAIRALMTPQTLSLPLFFTLTGIIVWIIGMGIIAMKRFDHMVYDH</sequence>
<protein>
    <submittedName>
        <fullName evidence="2">Uncharacterized protein</fullName>
    </submittedName>
</protein>
<keyword evidence="3" id="KW-1185">Reference proteome</keyword>
<keyword evidence="1" id="KW-0812">Transmembrane</keyword>
<dbReference type="EMBL" id="JALBUS010000003">
    <property type="protein sequence ID" value="MDX8416747.1"/>
    <property type="molecule type" value="Genomic_DNA"/>
</dbReference>
<reference evidence="2 3" key="1">
    <citation type="submission" date="2022-03" db="EMBL/GenBank/DDBJ databases">
        <title>Novel taxa within the pig intestine.</title>
        <authorList>
            <person name="Wylensek D."/>
            <person name="Bishof K."/>
            <person name="Afrizal A."/>
            <person name="Clavel T."/>
        </authorList>
    </citation>
    <scope>NUCLEOTIDE SEQUENCE [LARGE SCALE GENOMIC DNA]</scope>
    <source>
        <strain evidence="2 3">Cla-KB-P134</strain>
    </source>
</reference>
<comment type="caution">
    <text evidence="2">The sequence shown here is derived from an EMBL/GenBank/DDBJ whole genome shotgun (WGS) entry which is preliminary data.</text>
</comment>
<accession>A0ABU4WJL7</accession>
<organism evidence="2 3">
    <name type="scientific">Absicoccus intestinalis</name>
    <dbReference type="NCBI Taxonomy" id="2926319"/>
    <lineage>
        <taxon>Bacteria</taxon>
        <taxon>Bacillati</taxon>
        <taxon>Bacillota</taxon>
        <taxon>Erysipelotrichia</taxon>
        <taxon>Erysipelotrichales</taxon>
        <taxon>Erysipelotrichaceae</taxon>
        <taxon>Absicoccus</taxon>
    </lineage>
</organism>
<dbReference type="Proteomes" id="UP001285244">
    <property type="component" value="Unassembled WGS sequence"/>
</dbReference>
<evidence type="ECO:0000313" key="2">
    <source>
        <dbReference type="EMBL" id="MDX8416747.1"/>
    </source>
</evidence>
<evidence type="ECO:0000313" key="3">
    <source>
        <dbReference type="Proteomes" id="UP001285244"/>
    </source>
</evidence>
<keyword evidence="1" id="KW-0472">Membrane</keyword>
<evidence type="ECO:0000256" key="1">
    <source>
        <dbReference type="SAM" id="Phobius"/>
    </source>
</evidence>
<dbReference type="RefSeq" id="WP_320325076.1">
    <property type="nucleotide sequence ID" value="NZ_JALBUS010000003.1"/>
</dbReference>
<keyword evidence="1" id="KW-1133">Transmembrane helix</keyword>
<gene>
    <name evidence="2" type="ORF">MOZ64_02660</name>
</gene>
<name>A0ABU4WJL7_9FIRM</name>